<feature type="region of interest" description="Disordered" evidence="1">
    <location>
        <begin position="149"/>
        <end position="179"/>
    </location>
</feature>
<protein>
    <submittedName>
        <fullName evidence="2">Uncharacterized protein</fullName>
    </submittedName>
</protein>
<name>A0A8S0WIT5_CYCAE</name>
<organism evidence="2 3">
    <name type="scientific">Cyclocybe aegerita</name>
    <name type="common">Black poplar mushroom</name>
    <name type="synonym">Agrocybe aegerita</name>
    <dbReference type="NCBI Taxonomy" id="1973307"/>
    <lineage>
        <taxon>Eukaryota</taxon>
        <taxon>Fungi</taxon>
        <taxon>Dikarya</taxon>
        <taxon>Basidiomycota</taxon>
        <taxon>Agaricomycotina</taxon>
        <taxon>Agaricomycetes</taxon>
        <taxon>Agaricomycetidae</taxon>
        <taxon>Agaricales</taxon>
        <taxon>Agaricineae</taxon>
        <taxon>Bolbitiaceae</taxon>
        <taxon>Cyclocybe</taxon>
    </lineage>
</organism>
<dbReference type="EMBL" id="CACVBS010000095">
    <property type="protein sequence ID" value="CAA7270730.1"/>
    <property type="molecule type" value="Genomic_DNA"/>
</dbReference>
<reference evidence="2 3" key="1">
    <citation type="submission" date="2020-01" db="EMBL/GenBank/DDBJ databases">
        <authorList>
            <person name="Gupta K D."/>
        </authorList>
    </citation>
    <scope>NUCLEOTIDE SEQUENCE [LARGE SCALE GENOMIC DNA]</scope>
</reference>
<dbReference type="Proteomes" id="UP000467700">
    <property type="component" value="Unassembled WGS sequence"/>
</dbReference>
<evidence type="ECO:0000256" key="1">
    <source>
        <dbReference type="SAM" id="MobiDB-lite"/>
    </source>
</evidence>
<sequence>MSRSSPPLRYLHIADVNATEEEFSTPFLLSNSSTSIISGWEKFLKLLASTAIVSRDSGDVTKFLPKLKELTAWFEELYSWRTLATIFLPGPVPNGHWRRLLKTVQIHCMCTDDDEYIDEEGVSQLMAVREAGISLKVTNEDTGRDFINESREYLESQKANETEYTEDEDMEDSDGSEDE</sequence>
<dbReference type="AlphaFoldDB" id="A0A8S0WIT5"/>
<evidence type="ECO:0000313" key="2">
    <source>
        <dbReference type="EMBL" id="CAA7270730.1"/>
    </source>
</evidence>
<proteinExistence type="predicted"/>
<feature type="compositionally biased region" description="Basic and acidic residues" evidence="1">
    <location>
        <begin position="149"/>
        <end position="161"/>
    </location>
</feature>
<accession>A0A8S0WIT5</accession>
<keyword evidence="3" id="KW-1185">Reference proteome</keyword>
<comment type="caution">
    <text evidence="2">The sequence shown here is derived from an EMBL/GenBank/DDBJ whole genome shotgun (WGS) entry which is preliminary data.</text>
</comment>
<evidence type="ECO:0000313" key="3">
    <source>
        <dbReference type="Proteomes" id="UP000467700"/>
    </source>
</evidence>
<feature type="compositionally biased region" description="Acidic residues" evidence="1">
    <location>
        <begin position="163"/>
        <end position="179"/>
    </location>
</feature>
<gene>
    <name evidence="2" type="ORF">AAE3_LOCUS12974</name>
</gene>